<evidence type="ECO:0000313" key="6">
    <source>
        <dbReference type="EMBL" id="KAL3698836.1"/>
    </source>
</evidence>
<dbReference type="InterPro" id="IPR032675">
    <property type="entry name" value="LRR_dom_sf"/>
</dbReference>
<feature type="region of interest" description="Disordered" evidence="5">
    <location>
        <begin position="197"/>
        <end position="233"/>
    </location>
</feature>
<feature type="compositionally biased region" description="Polar residues" evidence="5">
    <location>
        <begin position="289"/>
        <end position="300"/>
    </location>
</feature>
<evidence type="ECO:0000256" key="1">
    <source>
        <dbReference type="ARBA" id="ARBA00004316"/>
    </source>
</evidence>
<keyword evidence="7" id="KW-1185">Reference proteome</keyword>
<sequence length="318" mass="36866">MAVVMTKEWLLKHCKERGLYQTPYLNDRLYLQCQAICDIQNLEEYTGVKLLYLEENCLESMNGLQSLKQLQCLILDLSHNKLNDGNGLLEIAQGLPRLAVMYLTGNPCISRMPHYRKNIIGNIKNLTHLDDRPVFWDERLYAEAWLRGGHEAETAERDRVRQIRADEETKQFESMRRMREQSMEERLHVARPNYLHFDPEELGEDDPDTCDPNDRTQVHQPRGMENSQQTELSHTLPGEKEWVGSDLKADSYCNIHNNTLFSENTVTGGDPELEPLRPDLPKQEDQEPEQTSRPFSTVRQSGRYALASLATLENDCEY</sequence>
<evidence type="ECO:0000256" key="4">
    <source>
        <dbReference type="ARBA" id="ARBA00023273"/>
    </source>
</evidence>
<comment type="subcellular location">
    <subcellularLocation>
        <location evidence="1">Cell projection</location>
    </subcellularLocation>
</comment>
<dbReference type="Proteomes" id="UP001633002">
    <property type="component" value="Unassembled WGS sequence"/>
</dbReference>
<keyword evidence="2" id="KW-0433">Leucine-rich repeat</keyword>
<evidence type="ECO:0000256" key="5">
    <source>
        <dbReference type="SAM" id="MobiDB-lite"/>
    </source>
</evidence>
<name>A0ABD3I696_9MARC</name>
<keyword evidence="4" id="KW-0966">Cell projection</keyword>
<reference evidence="6 7" key="1">
    <citation type="submission" date="2024-09" db="EMBL/GenBank/DDBJ databases">
        <title>Chromosome-scale assembly of Riccia sorocarpa.</title>
        <authorList>
            <person name="Paukszto L."/>
        </authorList>
    </citation>
    <scope>NUCLEOTIDE SEQUENCE [LARGE SCALE GENOMIC DNA]</scope>
    <source>
        <strain evidence="6">LP-2024</strain>
        <tissue evidence="6">Aerial parts of the thallus</tissue>
    </source>
</reference>
<evidence type="ECO:0000256" key="3">
    <source>
        <dbReference type="ARBA" id="ARBA00022737"/>
    </source>
</evidence>
<feature type="region of interest" description="Disordered" evidence="5">
    <location>
        <begin position="262"/>
        <end position="301"/>
    </location>
</feature>
<evidence type="ECO:0000313" key="7">
    <source>
        <dbReference type="Proteomes" id="UP001633002"/>
    </source>
</evidence>
<organism evidence="6 7">
    <name type="scientific">Riccia sorocarpa</name>
    <dbReference type="NCBI Taxonomy" id="122646"/>
    <lineage>
        <taxon>Eukaryota</taxon>
        <taxon>Viridiplantae</taxon>
        <taxon>Streptophyta</taxon>
        <taxon>Embryophyta</taxon>
        <taxon>Marchantiophyta</taxon>
        <taxon>Marchantiopsida</taxon>
        <taxon>Marchantiidae</taxon>
        <taxon>Marchantiales</taxon>
        <taxon>Ricciaceae</taxon>
        <taxon>Riccia</taxon>
    </lineage>
</organism>
<proteinExistence type="predicted"/>
<dbReference type="Gene3D" id="3.80.10.10">
    <property type="entry name" value="Ribonuclease Inhibitor"/>
    <property type="match status" value="1"/>
</dbReference>
<feature type="compositionally biased region" description="Acidic residues" evidence="5">
    <location>
        <begin position="200"/>
        <end position="211"/>
    </location>
</feature>
<evidence type="ECO:0000256" key="2">
    <source>
        <dbReference type="ARBA" id="ARBA00022614"/>
    </source>
</evidence>
<dbReference type="PANTHER" id="PTHR45973:SF9">
    <property type="entry name" value="LEUCINE-RICH REPEAT-CONTAINING PROTEIN 46"/>
    <property type="match status" value="1"/>
</dbReference>
<dbReference type="SUPFAM" id="SSF52058">
    <property type="entry name" value="L domain-like"/>
    <property type="match status" value="1"/>
</dbReference>
<protein>
    <recommendedName>
        <fullName evidence="8">Dynein assembly factor 1, axonemal homolog</fullName>
    </recommendedName>
</protein>
<comment type="caution">
    <text evidence="6">The sequence shown here is derived from an EMBL/GenBank/DDBJ whole genome shotgun (WGS) entry which is preliminary data.</text>
</comment>
<accession>A0ABD3I696</accession>
<keyword evidence="3" id="KW-0677">Repeat</keyword>
<feature type="compositionally biased region" description="Basic and acidic residues" evidence="5">
    <location>
        <begin position="274"/>
        <end position="285"/>
    </location>
</feature>
<dbReference type="InterPro" id="IPR050576">
    <property type="entry name" value="Cilia_flagella_integrity"/>
</dbReference>
<dbReference type="AlphaFoldDB" id="A0ABD3I696"/>
<dbReference type="EMBL" id="JBJQOH010000002">
    <property type="protein sequence ID" value="KAL3698836.1"/>
    <property type="molecule type" value="Genomic_DNA"/>
</dbReference>
<gene>
    <name evidence="6" type="ORF">R1sor_012912</name>
</gene>
<evidence type="ECO:0008006" key="8">
    <source>
        <dbReference type="Google" id="ProtNLM"/>
    </source>
</evidence>
<dbReference type="PANTHER" id="PTHR45973">
    <property type="entry name" value="PROTEIN PHOSPHATASE 1 REGULATORY SUBUNIT SDS22-RELATED"/>
    <property type="match status" value="1"/>
</dbReference>